<feature type="transmembrane region" description="Helical" evidence="1">
    <location>
        <begin position="142"/>
        <end position="163"/>
    </location>
</feature>
<keyword evidence="1" id="KW-1133">Transmembrane helix</keyword>
<name>A0A6G0TTB0_APHGL</name>
<protein>
    <submittedName>
        <fullName evidence="2">Uncharacterized protein</fullName>
    </submittedName>
</protein>
<organism evidence="2 3">
    <name type="scientific">Aphis glycines</name>
    <name type="common">Soybean aphid</name>
    <dbReference type="NCBI Taxonomy" id="307491"/>
    <lineage>
        <taxon>Eukaryota</taxon>
        <taxon>Metazoa</taxon>
        <taxon>Ecdysozoa</taxon>
        <taxon>Arthropoda</taxon>
        <taxon>Hexapoda</taxon>
        <taxon>Insecta</taxon>
        <taxon>Pterygota</taxon>
        <taxon>Neoptera</taxon>
        <taxon>Paraneoptera</taxon>
        <taxon>Hemiptera</taxon>
        <taxon>Sternorrhyncha</taxon>
        <taxon>Aphidomorpha</taxon>
        <taxon>Aphidoidea</taxon>
        <taxon>Aphididae</taxon>
        <taxon>Aphidini</taxon>
        <taxon>Aphis</taxon>
        <taxon>Aphis</taxon>
    </lineage>
</organism>
<keyword evidence="1" id="KW-0472">Membrane</keyword>
<keyword evidence="1" id="KW-0812">Transmembrane</keyword>
<evidence type="ECO:0000313" key="2">
    <source>
        <dbReference type="EMBL" id="KAE9537990.1"/>
    </source>
</evidence>
<accession>A0A6G0TTB0</accession>
<sequence>MQSNYKKYFFMFIHVIKNFSRKITASLRPFFFPSAPISTSSLTHISTDSSASANFRFCSSSWSSSLILSSKAFGQKSPSKWMTMKYVIIAFRWRACPYVSHGNSPIISPLSTKRLRIPGFTSTILSELDTTRIATSPAPASFFLRKLFTLVSIIEFIIFSFFTTLLQTVITNISLWINILIVEHTYLMEFSSTMRSSPNVTASPVHSCFPKQQSTCGLNVYLRPQQLFVIMPSIFKHQPNIINITPRVSCLNGSDSGSCLYNFSRVGINACLSSSGLNIHFFIAVLLSDVVGSNGLMSVEMFGLGLIGSSLILTSILFKFEALSSRSCLISVFTDTEGVSEFILPFPYAPFPSLLSSYSSFTSPLLSLGESSCAKAEAIAFI</sequence>
<dbReference type="Proteomes" id="UP000475862">
    <property type="component" value="Unassembled WGS sequence"/>
</dbReference>
<keyword evidence="3" id="KW-1185">Reference proteome</keyword>
<proteinExistence type="predicted"/>
<dbReference type="EMBL" id="VYZN01000017">
    <property type="protein sequence ID" value="KAE9537990.1"/>
    <property type="molecule type" value="Genomic_DNA"/>
</dbReference>
<dbReference type="AlphaFoldDB" id="A0A6G0TTB0"/>
<comment type="caution">
    <text evidence="2">The sequence shown here is derived from an EMBL/GenBank/DDBJ whole genome shotgun (WGS) entry which is preliminary data.</text>
</comment>
<evidence type="ECO:0000313" key="3">
    <source>
        <dbReference type="Proteomes" id="UP000475862"/>
    </source>
</evidence>
<gene>
    <name evidence="2" type="ORF">AGLY_005962</name>
</gene>
<evidence type="ECO:0000256" key="1">
    <source>
        <dbReference type="SAM" id="Phobius"/>
    </source>
</evidence>
<feature type="transmembrane region" description="Helical" evidence="1">
    <location>
        <begin position="299"/>
        <end position="318"/>
    </location>
</feature>
<feature type="transmembrane region" description="Helical" evidence="1">
    <location>
        <begin position="266"/>
        <end position="287"/>
    </location>
</feature>
<reference evidence="2 3" key="1">
    <citation type="submission" date="2019-08" db="EMBL/GenBank/DDBJ databases">
        <title>The genome of the soybean aphid Biotype 1, its phylome, world population structure and adaptation to the North American continent.</title>
        <authorList>
            <person name="Giordano R."/>
            <person name="Donthu R.K."/>
            <person name="Hernandez A.G."/>
            <person name="Wright C.L."/>
            <person name="Zimin A.V."/>
        </authorList>
    </citation>
    <scope>NUCLEOTIDE SEQUENCE [LARGE SCALE GENOMIC DNA]</scope>
    <source>
        <tissue evidence="2">Whole aphids</tissue>
    </source>
</reference>